<sequence>MRVLVTGASGYVGRVVVGQLLRRGHEPVGLAHRAKPDIEGVIWRHGDVRDIASLRAATEDVDAVIHLSALAGVRKAFERPVRYYQTNAAGVLNLLEVLSERRAGPSRLVAASTVSVYGVPVRQPITEETPADPRNPYAASKVAAEQAIGWTAAAGAIGAVTLRVANVAGGVGPHGDRDDSRLITRACAVAAGRIPELDVYGDGGAVRDFVHVLDAAGAFVAAVAECEPGHHRVFNIGATAARVTDVVAMTRSVTGRDVPVRFHPSHPGEVRELRTDTSKAREELSWRPRYSNLARLVADQWHAEIGPRPAAPPSMTSCPSVTPNQPTPQRSVP</sequence>
<feature type="domain" description="NAD-dependent epimerase/dehydratase" evidence="7">
    <location>
        <begin position="3"/>
        <end position="237"/>
    </location>
</feature>
<evidence type="ECO:0000256" key="1">
    <source>
        <dbReference type="ARBA" id="ARBA00004947"/>
    </source>
</evidence>
<dbReference type="Gene3D" id="3.90.25.10">
    <property type="entry name" value="UDP-galactose 4-epimerase, domain 1"/>
    <property type="match status" value="1"/>
</dbReference>
<evidence type="ECO:0000256" key="3">
    <source>
        <dbReference type="ARBA" id="ARBA00018569"/>
    </source>
</evidence>
<dbReference type="Gene3D" id="3.40.50.720">
    <property type="entry name" value="NAD(P)-binding Rossmann-like Domain"/>
    <property type="match status" value="1"/>
</dbReference>
<dbReference type="Pfam" id="PF01370">
    <property type="entry name" value="Epimerase"/>
    <property type="match status" value="1"/>
</dbReference>
<evidence type="ECO:0000259" key="7">
    <source>
        <dbReference type="Pfam" id="PF01370"/>
    </source>
</evidence>
<gene>
    <name evidence="8" type="ORF">ACFSXZ_13440</name>
</gene>
<dbReference type="Proteomes" id="UP001597417">
    <property type="component" value="Unassembled WGS sequence"/>
</dbReference>
<organism evidence="8 9">
    <name type="scientific">Amycolatopsis pigmentata</name>
    <dbReference type="NCBI Taxonomy" id="450801"/>
    <lineage>
        <taxon>Bacteria</taxon>
        <taxon>Bacillati</taxon>
        <taxon>Actinomycetota</taxon>
        <taxon>Actinomycetes</taxon>
        <taxon>Pseudonocardiales</taxon>
        <taxon>Pseudonocardiaceae</taxon>
        <taxon>Amycolatopsis</taxon>
    </lineage>
</organism>
<dbReference type="RefSeq" id="WP_378264991.1">
    <property type="nucleotide sequence ID" value="NZ_JBHUKR010000007.1"/>
</dbReference>
<dbReference type="InterPro" id="IPR036291">
    <property type="entry name" value="NAD(P)-bd_dom_sf"/>
</dbReference>
<evidence type="ECO:0000256" key="5">
    <source>
        <dbReference type="ARBA" id="ARBA00033067"/>
    </source>
</evidence>
<evidence type="ECO:0000256" key="2">
    <source>
        <dbReference type="ARBA" id="ARBA00007637"/>
    </source>
</evidence>
<dbReference type="SUPFAM" id="SSF51735">
    <property type="entry name" value="NAD(P)-binding Rossmann-fold domains"/>
    <property type="match status" value="1"/>
</dbReference>
<protein>
    <recommendedName>
        <fullName evidence="3">UDP-glucose 4-epimerase</fullName>
    </recommendedName>
    <alternativeName>
        <fullName evidence="5">Galactowaldenase</fullName>
    </alternativeName>
    <alternativeName>
        <fullName evidence="4">UDP-galactose 4-epimerase</fullName>
    </alternativeName>
</protein>
<evidence type="ECO:0000313" key="8">
    <source>
        <dbReference type="EMBL" id="MFD2417327.1"/>
    </source>
</evidence>
<comment type="pathway">
    <text evidence="1">Carbohydrate metabolism; galactose metabolism.</text>
</comment>
<dbReference type="PANTHER" id="PTHR43725:SF53">
    <property type="entry name" value="UDP-ARABINOSE 4-EPIMERASE 1"/>
    <property type="match status" value="1"/>
</dbReference>
<reference evidence="9" key="1">
    <citation type="journal article" date="2019" name="Int. J. Syst. Evol. Microbiol.">
        <title>The Global Catalogue of Microorganisms (GCM) 10K type strain sequencing project: providing services to taxonomists for standard genome sequencing and annotation.</title>
        <authorList>
            <consortium name="The Broad Institute Genomics Platform"/>
            <consortium name="The Broad Institute Genome Sequencing Center for Infectious Disease"/>
            <person name="Wu L."/>
            <person name="Ma J."/>
        </authorList>
    </citation>
    <scope>NUCLEOTIDE SEQUENCE [LARGE SCALE GENOMIC DNA]</scope>
    <source>
        <strain evidence="9">CGMCC 4.7645</strain>
    </source>
</reference>
<dbReference type="InterPro" id="IPR001509">
    <property type="entry name" value="Epimerase_deHydtase"/>
</dbReference>
<keyword evidence="9" id="KW-1185">Reference proteome</keyword>
<evidence type="ECO:0000313" key="9">
    <source>
        <dbReference type="Proteomes" id="UP001597417"/>
    </source>
</evidence>
<feature type="region of interest" description="Disordered" evidence="6">
    <location>
        <begin position="304"/>
        <end position="333"/>
    </location>
</feature>
<evidence type="ECO:0000256" key="6">
    <source>
        <dbReference type="SAM" id="MobiDB-lite"/>
    </source>
</evidence>
<dbReference type="EMBL" id="JBHUKR010000007">
    <property type="protein sequence ID" value="MFD2417327.1"/>
    <property type="molecule type" value="Genomic_DNA"/>
</dbReference>
<feature type="compositionally biased region" description="Polar residues" evidence="6">
    <location>
        <begin position="314"/>
        <end position="333"/>
    </location>
</feature>
<dbReference type="PANTHER" id="PTHR43725">
    <property type="entry name" value="UDP-GLUCOSE 4-EPIMERASE"/>
    <property type="match status" value="1"/>
</dbReference>
<proteinExistence type="inferred from homology"/>
<accession>A0ABW5FSB9</accession>
<comment type="caution">
    <text evidence="8">The sequence shown here is derived from an EMBL/GenBank/DDBJ whole genome shotgun (WGS) entry which is preliminary data.</text>
</comment>
<comment type="similarity">
    <text evidence="2">Belongs to the NAD(P)-dependent epimerase/dehydratase family.</text>
</comment>
<evidence type="ECO:0000256" key="4">
    <source>
        <dbReference type="ARBA" id="ARBA00031367"/>
    </source>
</evidence>
<name>A0ABW5FSB9_9PSEU</name>